<reference evidence="3 4" key="1">
    <citation type="submission" date="2020-04" db="EMBL/GenBank/DDBJ databases">
        <title>MicrobeNet Type strains.</title>
        <authorList>
            <person name="Nicholson A.C."/>
        </authorList>
    </citation>
    <scope>NUCLEOTIDE SEQUENCE [LARGE SCALE GENOMIC DNA]</scope>
    <source>
        <strain evidence="3 4">ATCC BAA-789</strain>
    </source>
</reference>
<feature type="compositionally biased region" description="Pro residues" evidence="1">
    <location>
        <begin position="35"/>
        <end position="56"/>
    </location>
</feature>
<name>A0A9X5F9I2_9MICO</name>
<keyword evidence="2" id="KW-0472">Membrane</keyword>
<dbReference type="EMBL" id="JAAXOW010000001">
    <property type="protein sequence ID" value="NKX92306.1"/>
    <property type="molecule type" value="Genomic_DNA"/>
</dbReference>
<dbReference type="RefSeq" id="WP_168446352.1">
    <property type="nucleotide sequence ID" value="NZ_JAAXOW010000001.1"/>
</dbReference>
<protein>
    <submittedName>
        <fullName evidence="3">Uncharacterized protein</fullName>
    </submittedName>
</protein>
<dbReference type="Proteomes" id="UP000774283">
    <property type="component" value="Unassembled WGS sequence"/>
</dbReference>
<keyword evidence="4" id="KW-1185">Reference proteome</keyword>
<gene>
    <name evidence="3" type="ORF">HF995_03305</name>
</gene>
<evidence type="ECO:0000256" key="2">
    <source>
        <dbReference type="SAM" id="Phobius"/>
    </source>
</evidence>
<keyword evidence="2" id="KW-0812">Transmembrane</keyword>
<proteinExistence type="predicted"/>
<evidence type="ECO:0000256" key="1">
    <source>
        <dbReference type="SAM" id="MobiDB-lite"/>
    </source>
</evidence>
<feature type="region of interest" description="Disordered" evidence="1">
    <location>
        <begin position="1"/>
        <end position="63"/>
    </location>
</feature>
<evidence type="ECO:0000313" key="4">
    <source>
        <dbReference type="Proteomes" id="UP000774283"/>
    </source>
</evidence>
<comment type="caution">
    <text evidence="3">The sequence shown here is derived from an EMBL/GenBank/DDBJ whole genome shotgun (WGS) entry which is preliminary data.</text>
</comment>
<accession>A0A9X5F9I2</accession>
<sequence>MHDGDTDEGDRTRRDDGGRVPLDLWAGVARRPLPRTAPPPPPPPPSVAAAPPPADHPVPVTSAMGPALDVARDASPAPAAARGRRRRRLLLRVGVLVVVLGLAAAIVAPNLMDDPGEPRLARPTTPSKVDPTALLPDLVFGEDHAADVPLPEPLSAAPQAPTGTDERWRLTAEDIAGIWAQAAPDEEGAETPLLVTASHATAGAAHEPNVSGVVPVVLTGIRPSETWQPRRLLAALDAADGAVLWTWAFDTSSFSPCQVVGRGASIVCTVMPSDPASATTEVTVLAARTGAQVAAFTTVGCSPMAFVQHGTGLYWAGIGTDGADVCVGGGAESFATLTGGGMPDSFTEMLTLTATGPLVRSPGASLMLTEAGWRGYRGWVEPGPDGLIVRQITASDGTGEYDEGRPPALTTIVCDLDGTTVVRASGPAWRRLDLVPGGTADPRLAELVGIGGDAYDTSGERRLSLQTGDPTPYTVNGYAPAPTVTGSGVLAYVTIDDFLGRDTTERWTSDQVVGGEPGERHETARMLVAEVDGVIVSLDGEGERIEETSFAELDYSQRDVVLEKDGRTSRHSISVLYGMRPSDAEPSMDGGMYTMLSGGSSPVALVGELVVASDDGGLVALG</sequence>
<dbReference type="AlphaFoldDB" id="A0A9X5F9I2"/>
<keyword evidence="2" id="KW-1133">Transmembrane helix</keyword>
<organism evidence="3 4">
    <name type="scientific">Sanguibacter hominis ATCC BAA-789</name>
    <dbReference type="NCBI Taxonomy" id="1312740"/>
    <lineage>
        <taxon>Bacteria</taxon>
        <taxon>Bacillati</taxon>
        <taxon>Actinomycetota</taxon>
        <taxon>Actinomycetes</taxon>
        <taxon>Micrococcales</taxon>
        <taxon>Sanguibacteraceae</taxon>
        <taxon>Sanguibacter</taxon>
    </lineage>
</organism>
<feature type="transmembrane region" description="Helical" evidence="2">
    <location>
        <begin position="89"/>
        <end position="112"/>
    </location>
</feature>
<evidence type="ECO:0000313" key="3">
    <source>
        <dbReference type="EMBL" id="NKX92306.1"/>
    </source>
</evidence>
<feature type="compositionally biased region" description="Basic and acidic residues" evidence="1">
    <location>
        <begin position="1"/>
        <end position="18"/>
    </location>
</feature>